<dbReference type="Proteomes" id="UP000018144">
    <property type="component" value="Unassembled WGS sequence"/>
</dbReference>
<name>U4LFI8_PYROM</name>
<dbReference type="EMBL" id="HF935497">
    <property type="protein sequence ID" value="CCX30859.1"/>
    <property type="molecule type" value="Genomic_DNA"/>
</dbReference>
<reference evidence="1 2" key="1">
    <citation type="journal article" date="2013" name="PLoS Genet.">
        <title>The genome and development-dependent transcriptomes of Pyronema confluens: a window into fungal evolution.</title>
        <authorList>
            <person name="Traeger S."/>
            <person name="Altegoer F."/>
            <person name="Freitag M."/>
            <person name="Gabaldon T."/>
            <person name="Kempken F."/>
            <person name="Kumar A."/>
            <person name="Marcet-Houben M."/>
            <person name="Poggeler S."/>
            <person name="Stajich J.E."/>
            <person name="Nowrousian M."/>
        </authorList>
    </citation>
    <scope>NUCLEOTIDE SEQUENCE [LARGE SCALE GENOMIC DNA]</scope>
    <source>
        <strain evidence="2">CBS 100304</strain>
        <tissue evidence="1">Vegetative mycelium</tissue>
    </source>
</reference>
<organism evidence="1 2">
    <name type="scientific">Pyronema omphalodes (strain CBS 100304)</name>
    <name type="common">Pyronema confluens</name>
    <dbReference type="NCBI Taxonomy" id="1076935"/>
    <lineage>
        <taxon>Eukaryota</taxon>
        <taxon>Fungi</taxon>
        <taxon>Dikarya</taxon>
        <taxon>Ascomycota</taxon>
        <taxon>Pezizomycotina</taxon>
        <taxon>Pezizomycetes</taxon>
        <taxon>Pezizales</taxon>
        <taxon>Pyronemataceae</taxon>
        <taxon>Pyronema</taxon>
    </lineage>
</organism>
<dbReference type="AlphaFoldDB" id="U4LFI8"/>
<accession>U4LFI8</accession>
<proteinExistence type="predicted"/>
<protein>
    <submittedName>
        <fullName evidence="1">Uncharacterized protein</fullName>
    </submittedName>
</protein>
<gene>
    <name evidence="1" type="ORF">PCON_09460</name>
</gene>
<evidence type="ECO:0000313" key="2">
    <source>
        <dbReference type="Proteomes" id="UP000018144"/>
    </source>
</evidence>
<evidence type="ECO:0000313" key="1">
    <source>
        <dbReference type="EMBL" id="CCX30859.1"/>
    </source>
</evidence>
<keyword evidence="2" id="KW-1185">Reference proteome</keyword>
<sequence length="94" mass="10748">MATELGLILRNCVRRDICDTITTYCSLLRFAHIFLDDILRTHAAEGHNPAELRQALHLQPVNDKTNHGLRHRGRSVQWLASLHHADVNEHSAHQ</sequence>